<dbReference type="FunFam" id="2.60.120.10:FF:000016">
    <property type="entry name" value="Pyrimidine/purine nucleoside phosphorylase"/>
    <property type="match status" value="1"/>
</dbReference>
<dbReference type="RefSeq" id="WP_166852693.1">
    <property type="nucleotide sequence ID" value="NZ_JAAONY010000001.1"/>
</dbReference>
<dbReference type="Proteomes" id="UP000528457">
    <property type="component" value="Unassembled WGS sequence"/>
</dbReference>
<comment type="catalytic activity">
    <reaction evidence="3">
        <text>uridine + phosphate = alpha-D-ribose 1-phosphate + uracil</text>
        <dbReference type="Rhea" id="RHEA:24388"/>
        <dbReference type="ChEBI" id="CHEBI:16704"/>
        <dbReference type="ChEBI" id="CHEBI:17568"/>
        <dbReference type="ChEBI" id="CHEBI:43474"/>
        <dbReference type="ChEBI" id="CHEBI:57720"/>
        <dbReference type="EC" id="2.4.2.2"/>
    </reaction>
</comment>
<dbReference type="InParanoid" id="A0A7X0JPL2"/>
<dbReference type="Pfam" id="PF06865">
    <property type="entry name" value="Ppnp"/>
    <property type="match status" value="1"/>
</dbReference>
<comment type="catalytic activity">
    <reaction evidence="3">
        <text>adenosine + phosphate = alpha-D-ribose 1-phosphate + adenine</text>
        <dbReference type="Rhea" id="RHEA:27642"/>
        <dbReference type="ChEBI" id="CHEBI:16335"/>
        <dbReference type="ChEBI" id="CHEBI:16708"/>
        <dbReference type="ChEBI" id="CHEBI:43474"/>
        <dbReference type="ChEBI" id="CHEBI:57720"/>
        <dbReference type="EC" id="2.4.2.1"/>
    </reaction>
</comment>
<dbReference type="InterPro" id="IPR011051">
    <property type="entry name" value="RmlC_Cupin_sf"/>
</dbReference>
<keyword evidence="1 3" id="KW-0328">Glycosyltransferase</keyword>
<evidence type="ECO:0000256" key="2">
    <source>
        <dbReference type="ARBA" id="ARBA00022679"/>
    </source>
</evidence>
<sequence length="103" mass="11251">MSTFENVSVVKAANIYFDGKVVSRTVLFADGSKKTLGLMLPGEYTFGTEAAELMEVLAGQADILLPGQKEWQTVKSGDDFKVPADSEFSLKVVEPLDYCCSYL</sequence>
<accession>A0A7X0JPL2</accession>
<evidence type="ECO:0000313" key="4">
    <source>
        <dbReference type="EMBL" id="MBB6519957.1"/>
    </source>
</evidence>
<dbReference type="AlphaFoldDB" id="A0A7X0JPL2"/>
<dbReference type="PANTHER" id="PTHR36540:SF1">
    <property type="entry name" value="PYRIMIDINE_PURINE NUCLEOSIDE PHOSPHORYLASE"/>
    <property type="match status" value="1"/>
</dbReference>
<dbReference type="GO" id="GO:0016154">
    <property type="term" value="F:pyrimidine-nucleoside phosphorylase activity"/>
    <property type="evidence" value="ECO:0007669"/>
    <property type="project" value="UniProtKB-UniRule"/>
</dbReference>
<dbReference type="GO" id="GO:0005829">
    <property type="term" value="C:cytosol"/>
    <property type="evidence" value="ECO:0007669"/>
    <property type="project" value="TreeGrafter"/>
</dbReference>
<dbReference type="EC" id="2.4.2.1" evidence="3"/>
<comment type="catalytic activity">
    <reaction evidence="3">
        <text>inosine + phosphate = alpha-D-ribose 1-phosphate + hypoxanthine</text>
        <dbReference type="Rhea" id="RHEA:27646"/>
        <dbReference type="ChEBI" id="CHEBI:17368"/>
        <dbReference type="ChEBI" id="CHEBI:17596"/>
        <dbReference type="ChEBI" id="CHEBI:43474"/>
        <dbReference type="ChEBI" id="CHEBI:57720"/>
        <dbReference type="EC" id="2.4.2.1"/>
    </reaction>
</comment>
<dbReference type="CDD" id="cd20296">
    <property type="entry name" value="cupin_PpnP-like"/>
    <property type="match status" value="1"/>
</dbReference>
<comment type="caution">
    <text evidence="4">The sequence shown here is derived from an EMBL/GenBank/DDBJ whole genome shotgun (WGS) entry which is preliminary data.</text>
</comment>
<comment type="catalytic activity">
    <reaction evidence="3">
        <text>thymidine + phosphate = 2-deoxy-alpha-D-ribose 1-phosphate + thymine</text>
        <dbReference type="Rhea" id="RHEA:16037"/>
        <dbReference type="ChEBI" id="CHEBI:17748"/>
        <dbReference type="ChEBI" id="CHEBI:17821"/>
        <dbReference type="ChEBI" id="CHEBI:43474"/>
        <dbReference type="ChEBI" id="CHEBI:57259"/>
        <dbReference type="EC" id="2.4.2.2"/>
    </reaction>
</comment>
<comment type="catalytic activity">
    <reaction evidence="3">
        <text>cytidine + phosphate = cytosine + alpha-D-ribose 1-phosphate</text>
        <dbReference type="Rhea" id="RHEA:52540"/>
        <dbReference type="ChEBI" id="CHEBI:16040"/>
        <dbReference type="ChEBI" id="CHEBI:17562"/>
        <dbReference type="ChEBI" id="CHEBI:43474"/>
        <dbReference type="ChEBI" id="CHEBI:57720"/>
        <dbReference type="EC" id="2.4.2.2"/>
    </reaction>
</comment>
<comment type="function">
    <text evidence="3">Catalyzes the phosphorolysis of diverse nucleosides, yielding D-ribose 1-phosphate and the respective free bases. Can use uridine, adenosine, guanosine, cytidine, thymidine, inosine and xanthosine as substrates. Also catalyzes the reverse reactions.</text>
</comment>
<evidence type="ECO:0000313" key="5">
    <source>
        <dbReference type="Proteomes" id="UP000528457"/>
    </source>
</evidence>
<name>A0A7X0JPL2_9GAMM</name>
<keyword evidence="2 3" id="KW-0808">Transferase</keyword>
<comment type="catalytic activity">
    <reaction evidence="3">
        <text>guanosine + phosphate = alpha-D-ribose 1-phosphate + guanine</text>
        <dbReference type="Rhea" id="RHEA:13233"/>
        <dbReference type="ChEBI" id="CHEBI:16235"/>
        <dbReference type="ChEBI" id="CHEBI:16750"/>
        <dbReference type="ChEBI" id="CHEBI:43474"/>
        <dbReference type="ChEBI" id="CHEBI:57720"/>
        <dbReference type="EC" id="2.4.2.1"/>
    </reaction>
</comment>
<dbReference type="PANTHER" id="PTHR36540">
    <property type="entry name" value="PYRIMIDINE/PURINE NUCLEOSIDE PHOSPHORYLASE"/>
    <property type="match status" value="1"/>
</dbReference>
<evidence type="ECO:0000256" key="1">
    <source>
        <dbReference type="ARBA" id="ARBA00022676"/>
    </source>
</evidence>
<dbReference type="EC" id="2.4.2.2" evidence="3"/>
<dbReference type="Gene3D" id="2.60.120.10">
    <property type="entry name" value="Jelly Rolls"/>
    <property type="match status" value="1"/>
</dbReference>
<keyword evidence="5" id="KW-1185">Reference proteome</keyword>
<protein>
    <recommendedName>
        <fullName evidence="3">Pyrimidine/purine nucleoside phosphorylase</fullName>
        <ecNumber evidence="3">2.4.2.1</ecNumber>
        <ecNumber evidence="3">2.4.2.2</ecNumber>
    </recommendedName>
    <alternativeName>
        <fullName evidence="3">Adenosine phosphorylase</fullName>
    </alternativeName>
    <alternativeName>
        <fullName evidence="3">Cytidine phosphorylase</fullName>
    </alternativeName>
    <alternativeName>
        <fullName evidence="3">Guanosine phosphorylase</fullName>
    </alternativeName>
    <alternativeName>
        <fullName evidence="3">Inosine phosphorylase</fullName>
    </alternativeName>
    <alternativeName>
        <fullName evidence="3">Thymidine phosphorylase</fullName>
    </alternativeName>
    <alternativeName>
        <fullName evidence="3">Uridine phosphorylase</fullName>
    </alternativeName>
    <alternativeName>
        <fullName evidence="3">Xanthosine phosphorylase</fullName>
    </alternativeName>
</protein>
<reference evidence="4 5" key="1">
    <citation type="submission" date="2020-08" db="EMBL/GenBank/DDBJ databases">
        <title>Genomic Encyclopedia of Type Strains, Phase IV (KMG-IV): sequencing the most valuable type-strain genomes for metagenomic binning, comparative biology and taxonomic classification.</title>
        <authorList>
            <person name="Goeker M."/>
        </authorList>
    </citation>
    <scope>NUCLEOTIDE SEQUENCE [LARGE SCALE GENOMIC DNA]</scope>
    <source>
        <strain evidence="4 5">DSM 22368</strain>
    </source>
</reference>
<dbReference type="HAMAP" id="MF_01537">
    <property type="entry name" value="Nucleos_phosphorylase_PpnP"/>
    <property type="match status" value="1"/>
</dbReference>
<dbReference type="InterPro" id="IPR009664">
    <property type="entry name" value="Ppnp"/>
</dbReference>
<proteinExistence type="inferred from homology"/>
<comment type="catalytic activity">
    <reaction evidence="3">
        <text>xanthosine + phosphate = alpha-D-ribose 1-phosphate + xanthine</text>
        <dbReference type="Rhea" id="RHEA:27638"/>
        <dbReference type="ChEBI" id="CHEBI:17712"/>
        <dbReference type="ChEBI" id="CHEBI:18107"/>
        <dbReference type="ChEBI" id="CHEBI:43474"/>
        <dbReference type="ChEBI" id="CHEBI:57720"/>
        <dbReference type="EC" id="2.4.2.1"/>
    </reaction>
</comment>
<organism evidence="4 5">
    <name type="scientific">Pseudoteredinibacter isoporae</name>
    <dbReference type="NCBI Taxonomy" id="570281"/>
    <lineage>
        <taxon>Bacteria</taxon>
        <taxon>Pseudomonadati</taxon>
        <taxon>Pseudomonadota</taxon>
        <taxon>Gammaproteobacteria</taxon>
        <taxon>Cellvibrionales</taxon>
        <taxon>Cellvibrionaceae</taxon>
        <taxon>Pseudoteredinibacter</taxon>
    </lineage>
</organism>
<dbReference type="GO" id="GO:0004731">
    <property type="term" value="F:purine-nucleoside phosphorylase activity"/>
    <property type="evidence" value="ECO:0007669"/>
    <property type="project" value="UniProtKB-UniRule"/>
</dbReference>
<dbReference type="FunCoup" id="A0A7X0JPL2">
    <property type="interactions" value="69"/>
</dbReference>
<dbReference type="SUPFAM" id="SSF51182">
    <property type="entry name" value="RmlC-like cupins"/>
    <property type="match status" value="1"/>
</dbReference>
<evidence type="ECO:0000256" key="3">
    <source>
        <dbReference type="HAMAP-Rule" id="MF_01537"/>
    </source>
</evidence>
<comment type="catalytic activity">
    <reaction evidence="3">
        <text>a purine D-ribonucleoside + phosphate = a purine nucleobase + alpha-D-ribose 1-phosphate</text>
        <dbReference type="Rhea" id="RHEA:19805"/>
        <dbReference type="ChEBI" id="CHEBI:26386"/>
        <dbReference type="ChEBI" id="CHEBI:43474"/>
        <dbReference type="ChEBI" id="CHEBI:57720"/>
        <dbReference type="ChEBI" id="CHEBI:142355"/>
        <dbReference type="EC" id="2.4.2.1"/>
    </reaction>
</comment>
<dbReference type="EMBL" id="JACHHT010000001">
    <property type="protein sequence ID" value="MBB6519957.1"/>
    <property type="molecule type" value="Genomic_DNA"/>
</dbReference>
<dbReference type="InterPro" id="IPR014710">
    <property type="entry name" value="RmlC-like_jellyroll"/>
</dbReference>
<gene>
    <name evidence="3" type="primary">ppnP</name>
    <name evidence="4" type="ORF">HNR48_000235</name>
</gene>
<comment type="similarity">
    <text evidence="3">Belongs to the nucleoside phosphorylase PpnP family.</text>
</comment>